<feature type="region of interest" description="Disordered" evidence="1">
    <location>
        <begin position="233"/>
        <end position="262"/>
    </location>
</feature>
<evidence type="ECO:0000313" key="3">
    <source>
        <dbReference type="Proteomes" id="UP001456524"/>
    </source>
</evidence>
<protein>
    <submittedName>
        <fullName evidence="2">Uncharacterized protein</fullName>
    </submittedName>
</protein>
<dbReference type="EMBL" id="JBBWUH010000005">
    <property type="protein sequence ID" value="KAK8166422.1"/>
    <property type="molecule type" value="Genomic_DNA"/>
</dbReference>
<evidence type="ECO:0000313" key="2">
    <source>
        <dbReference type="EMBL" id="KAK8166422.1"/>
    </source>
</evidence>
<organism evidence="2 3">
    <name type="scientific">Phyllosticta citrichinensis</name>
    <dbReference type="NCBI Taxonomy" id="1130410"/>
    <lineage>
        <taxon>Eukaryota</taxon>
        <taxon>Fungi</taxon>
        <taxon>Dikarya</taxon>
        <taxon>Ascomycota</taxon>
        <taxon>Pezizomycotina</taxon>
        <taxon>Dothideomycetes</taxon>
        <taxon>Dothideomycetes incertae sedis</taxon>
        <taxon>Botryosphaeriales</taxon>
        <taxon>Phyllostictaceae</taxon>
        <taxon>Phyllosticta</taxon>
    </lineage>
</organism>
<keyword evidence="3" id="KW-1185">Reference proteome</keyword>
<proteinExistence type="predicted"/>
<name>A0ABR1XTL0_9PEZI</name>
<dbReference type="Proteomes" id="UP001456524">
    <property type="component" value="Unassembled WGS sequence"/>
</dbReference>
<reference evidence="2 3" key="1">
    <citation type="journal article" date="2022" name="G3 (Bethesda)">
        <title>Enemy or ally: a genomic approach to elucidate the lifestyle of Phyllosticta citrichinaensis.</title>
        <authorList>
            <person name="Buijs V.A."/>
            <person name="Groenewald J.Z."/>
            <person name="Haridas S."/>
            <person name="LaButti K.M."/>
            <person name="Lipzen A."/>
            <person name="Martin F.M."/>
            <person name="Barry K."/>
            <person name="Grigoriev I.V."/>
            <person name="Crous P.W."/>
            <person name="Seidl M.F."/>
        </authorList>
    </citation>
    <scope>NUCLEOTIDE SEQUENCE [LARGE SCALE GENOMIC DNA]</scope>
    <source>
        <strain evidence="2 3">CBS 129764</strain>
    </source>
</reference>
<feature type="region of interest" description="Disordered" evidence="1">
    <location>
        <begin position="22"/>
        <end position="65"/>
    </location>
</feature>
<comment type="caution">
    <text evidence="2">The sequence shown here is derived from an EMBL/GenBank/DDBJ whole genome shotgun (WGS) entry which is preliminary data.</text>
</comment>
<accession>A0ABR1XTL0</accession>
<gene>
    <name evidence="2" type="ORF">IWX90DRAFT_212745</name>
</gene>
<evidence type="ECO:0000256" key="1">
    <source>
        <dbReference type="SAM" id="MobiDB-lite"/>
    </source>
</evidence>
<sequence>MSPSTREAATRASIFAAFPTRSFSTNCRSPGPYHVKVQTQARPPQPPHSDALKNRSTPEKTSPIWKVPPFRFASVENPNGTRLKASPSYKHGKMPTFFHNYYAPAYKLGFVGNEILMNSEHPLHIRIRRKYDATEKGCLWWSATMFVKTSPKRFIRDEMNRRLRAAFRAALAERGLDERGRKVVNGKAESLGAIRGTFSLVGKPEMFRAKPEDLKQETLWAVDALLRMFGHQTNKEEHGRGYANRPPAKGQFKPRQSHRRNP</sequence>